<evidence type="ECO:0000256" key="5">
    <source>
        <dbReference type="ARBA" id="ARBA00022692"/>
    </source>
</evidence>
<feature type="transmembrane region" description="Helical" evidence="8">
    <location>
        <begin position="227"/>
        <end position="247"/>
    </location>
</feature>
<feature type="transmembrane region" description="Helical" evidence="8">
    <location>
        <begin position="133"/>
        <end position="155"/>
    </location>
</feature>
<evidence type="ECO:0000256" key="3">
    <source>
        <dbReference type="ARBA" id="ARBA00022448"/>
    </source>
</evidence>
<feature type="transmembrane region" description="Helical" evidence="8">
    <location>
        <begin position="28"/>
        <end position="48"/>
    </location>
</feature>
<gene>
    <name evidence="9" type="ORF">AAC691_18985</name>
</gene>
<keyword evidence="10" id="KW-1185">Reference proteome</keyword>
<evidence type="ECO:0000256" key="8">
    <source>
        <dbReference type="RuleBase" id="RU363041"/>
    </source>
</evidence>
<dbReference type="PANTHER" id="PTHR30269:SF37">
    <property type="entry name" value="MEMBRANE TRANSPORTER PROTEIN"/>
    <property type="match status" value="1"/>
</dbReference>
<dbReference type="RefSeq" id="WP_342628088.1">
    <property type="nucleotide sequence ID" value="NZ_CP152276.1"/>
</dbReference>
<feature type="transmembrane region" description="Helical" evidence="8">
    <location>
        <begin position="69"/>
        <end position="88"/>
    </location>
</feature>
<protein>
    <recommendedName>
        <fullName evidence="8">Probable membrane transporter protein</fullName>
    </recommendedName>
</protein>
<feature type="transmembrane region" description="Helical" evidence="8">
    <location>
        <begin position="185"/>
        <end position="215"/>
    </location>
</feature>
<evidence type="ECO:0000256" key="2">
    <source>
        <dbReference type="ARBA" id="ARBA00009142"/>
    </source>
</evidence>
<keyword evidence="6 8" id="KW-1133">Transmembrane helix</keyword>
<sequence>MLLWSLIFAVSTLAFGLSAVSGGGAGLILMPLLGLAVPAAQVPAALSIGTAASSLARIAAFRRAVRWDVVRHFAPTALPFAMLGAWALSRMDPVYLNLLLGLFLVGNVPLLFRRTPHMVNGKGADGGTPRQAWLSAIGAAAGFLSGFTGAVGLLFNGFYYRLGLRKEEIVATRAANEIMLHLLKLALYGAFGLLDARGLAAGAAVAAAAILSSLLMRRILPYLHERLFRHVGHVATVAAGVAMLVAAGGQIARQDRLALHYARAPTQIAASLSWRRHVFAVEWEPHDELELSHSIRDWTLGDRPRAAAPPHSYILHVSPHKGLYGTRI</sequence>
<keyword evidence="7 8" id="KW-0472">Membrane</keyword>
<comment type="subcellular location">
    <subcellularLocation>
        <location evidence="1 8">Cell membrane</location>
        <topology evidence="1 8">Multi-pass membrane protein</topology>
    </subcellularLocation>
</comment>
<dbReference type="Pfam" id="PF01925">
    <property type="entry name" value="TauE"/>
    <property type="match status" value="1"/>
</dbReference>
<feature type="transmembrane region" description="Helical" evidence="8">
    <location>
        <begin position="94"/>
        <end position="112"/>
    </location>
</feature>
<dbReference type="InterPro" id="IPR052017">
    <property type="entry name" value="TSUP"/>
</dbReference>
<dbReference type="Proteomes" id="UP001449795">
    <property type="component" value="Chromosome"/>
</dbReference>
<organism evidence="9 10">
    <name type="scientific">Nguyenibacter vanlangensis</name>
    <dbReference type="NCBI Taxonomy" id="1216886"/>
    <lineage>
        <taxon>Bacteria</taxon>
        <taxon>Pseudomonadati</taxon>
        <taxon>Pseudomonadota</taxon>
        <taxon>Alphaproteobacteria</taxon>
        <taxon>Acetobacterales</taxon>
        <taxon>Acetobacteraceae</taxon>
        <taxon>Nguyenibacter</taxon>
    </lineage>
</organism>
<dbReference type="EMBL" id="CP152276">
    <property type="protein sequence ID" value="XAE42319.1"/>
    <property type="molecule type" value="Genomic_DNA"/>
</dbReference>
<evidence type="ECO:0000256" key="1">
    <source>
        <dbReference type="ARBA" id="ARBA00004651"/>
    </source>
</evidence>
<dbReference type="PANTHER" id="PTHR30269">
    <property type="entry name" value="TRANSMEMBRANE PROTEIN YFCA"/>
    <property type="match status" value="1"/>
</dbReference>
<dbReference type="InterPro" id="IPR002781">
    <property type="entry name" value="TM_pro_TauE-like"/>
</dbReference>
<keyword evidence="4 8" id="KW-1003">Cell membrane</keyword>
<comment type="similarity">
    <text evidence="2 8">Belongs to the 4-toluene sulfonate uptake permease (TSUP) (TC 2.A.102) family.</text>
</comment>
<proteinExistence type="inferred from homology"/>
<evidence type="ECO:0000256" key="6">
    <source>
        <dbReference type="ARBA" id="ARBA00022989"/>
    </source>
</evidence>
<accession>A0ABZ3D3J0</accession>
<name>A0ABZ3D3J0_9PROT</name>
<keyword evidence="5 8" id="KW-0812">Transmembrane</keyword>
<evidence type="ECO:0000256" key="4">
    <source>
        <dbReference type="ARBA" id="ARBA00022475"/>
    </source>
</evidence>
<evidence type="ECO:0000313" key="9">
    <source>
        <dbReference type="EMBL" id="XAE42319.1"/>
    </source>
</evidence>
<evidence type="ECO:0000313" key="10">
    <source>
        <dbReference type="Proteomes" id="UP001449795"/>
    </source>
</evidence>
<reference evidence="9 10" key="1">
    <citation type="submission" date="2024-04" db="EMBL/GenBank/DDBJ databases">
        <title>Complete genome sequence of Nguyenibacter vanlangesis HBCM-1154, a strain capable of nitrogen fixation, IAA production, and phosphorus solubilization isolated from sugarcane soil.</title>
        <authorList>
            <person name="MY HANH P."/>
        </authorList>
    </citation>
    <scope>NUCLEOTIDE SEQUENCE [LARGE SCALE GENOMIC DNA]</scope>
    <source>
        <strain evidence="9 10">HBCM 1154</strain>
    </source>
</reference>
<evidence type="ECO:0000256" key="7">
    <source>
        <dbReference type="ARBA" id="ARBA00023136"/>
    </source>
</evidence>
<keyword evidence="3" id="KW-0813">Transport</keyword>